<sequence length="103" mass="11254">MPSYTCPTPAVLAVRHASTGKGVDLTCVRSAVRPLAPPYLRPTSFPHRVDHIDGPVVRGREDVTIRTSVSNGCWRLAGDSERDTKGPCHHWFGDGLHAMPKPE</sequence>
<dbReference type="EMBL" id="AMZH03012803">
    <property type="protein sequence ID" value="RRT50366.1"/>
    <property type="molecule type" value="Genomic_DNA"/>
</dbReference>
<dbReference type="AlphaFoldDB" id="A0A426YFA1"/>
<evidence type="ECO:0000313" key="1">
    <source>
        <dbReference type="EMBL" id="RRT50366.1"/>
    </source>
</evidence>
<accession>A0A426YFA1</accession>
<protein>
    <submittedName>
        <fullName evidence="1">Uncharacterized protein</fullName>
    </submittedName>
</protein>
<reference evidence="1 2" key="1">
    <citation type="journal article" date="2014" name="Agronomy (Basel)">
        <title>A Draft Genome Sequence for Ensete ventricosum, the Drought-Tolerant Tree Against Hunger.</title>
        <authorList>
            <person name="Harrison J."/>
            <person name="Moore K.A."/>
            <person name="Paszkiewicz K."/>
            <person name="Jones T."/>
            <person name="Grant M."/>
            <person name="Ambacheew D."/>
            <person name="Muzemil S."/>
            <person name="Studholme D.J."/>
        </authorList>
    </citation>
    <scope>NUCLEOTIDE SEQUENCE [LARGE SCALE GENOMIC DNA]</scope>
</reference>
<organism evidence="1 2">
    <name type="scientific">Ensete ventricosum</name>
    <name type="common">Abyssinian banana</name>
    <name type="synonym">Musa ensete</name>
    <dbReference type="NCBI Taxonomy" id="4639"/>
    <lineage>
        <taxon>Eukaryota</taxon>
        <taxon>Viridiplantae</taxon>
        <taxon>Streptophyta</taxon>
        <taxon>Embryophyta</taxon>
        <taxon>Tracheophyta</taxon>
        <taxon>Spermatophyta</taxon>
        <taxon>Magnoliopsida</taxon>
        <taxon>Liliopsida</taxon>
        <taxon>Zingiberales</taxon>
        <taxon>Musaceae</taxon>
        <taxon>Ensete</taxon>
    </lineage>
</organism>
<comment type="caution">
    <text evidence="1">The sequence shown here is derived from an EMBL/GenBank/DDBJ whole genome shotgun (WGS) entry which is preliminary data.</text>
</comment>
<evidence type="ECO:0000313" key="2">
    <source>
        <dbReference type="Proteomes" id="UP000287651"/>
    </source>
</evidence>
<dbReference type="Proteomes" id="UP000287651">
    <property type="component" value="Unassembled WGS sequence"/>
</dbReference>
<name>A0A426YFA1_ENSVE</name>
<proteinExistence type="predicted"/>
<gene>
    <name evidence="1" type="ORF">B296_00051789</name>
</gene>